<dbReference type="InterPro" id="IPR040637">
    <property type="entry name" value="Ribosomal_uL10-like_insert"/>
</dbReference>
<dbReference type="RefSeq" id="WP_011843257.1">
    <property type="nucleotide sequence ID" value="NZ_CP109831.1"/>
</dbReference>
<organism evidence="9 10">
    <name type="scientific">Methanoculleus submarinus</name>
    <dbReference type="NCBI Taxonomy" id="204050"/>
    <lineage>
        <taxon>Archaea</taxon>
        <taxon>Methanobacteriati</taxon>
        <taxon>Methanobacteriota</taxon>
        <taxon>Stenosarchaea group</taxon>
        <taxon>Methanomicrobia</taxon>
        <taxon>Methanomicrobiales</taxon>
        <taxon>Methanomicrobiaceae</taxon>
        <taxon>Methanoculleus</taxon>
    </lineage>
</organism>
<dbReference type="InterPro" id="IPR043141">
    <property type="entry name" value="Ribosomal_uL10-like_sf"/>
</dbReference>
<evidence type="ECO:0000256" key="4">
    <source>
        <dbReference type="ARBA" id="ARBA00022980"/>
    </source>
</evidence>
<name>A0AAX3E6V6_9EURY</name>
<dbReference type="GeneID" id="76730979"/>
<dbReference type="KEGG" id="msum:OH143_08765"/>
<dbReference type="Gene3D" id="3.30.70.1730">
    <property type="match status" value="1"/>
</dbReference>
<proteinExistence type="inferred from homology"/>
<comment type="similarity">
    <text evidence="1 6">Belongs to the universal ribosomal protein uL10 family.</text>
</comment>
<dbReference type="Proteomes" id="UP001156196">
    <property type="component" value="Chromosome"/>
</dbReference>
<feature type="compositionally biased region" description="Gly residues" evidence="7">
    <location>
        <begin position="337"/>
        <end position="346"/>
    </location>
</feature>
<dbReference type="CDD" id="cd05795">
    <property type="entry name" value="Ribosomal_P0_L10e"/>
    <property type="match status" value="1"/>
</dbReference>
<dbReference type="GO" id="GO:0000027">
    <property type="term" value="P:ribosomal large subunit assembly"/>
    <property type="evidence" value="ECO:0007669"/>
    <property type="project" value="TreeGrafter"/>
</dbReference>
<dbReference type="PANTHER" id="PTHR45699">
    <property type="entry name" value="60S ACIDIC RIBOSOMAL PROTEIN P0"/>
    <property type="match status" value="1"/>
</dbReference>
<keyword evidence="5 6" id="KW-0687">Ribonucleoprotein</keyword>
<accession>A0AAX3E6V6</accession>
<comment type="subunit">
    <text evidence="6">Part of the 50S ribosomal subunit. Forms part of the ribosomal stalk which helps the ribosome interact with GTP-bound translation factors. Forms a heptameric L10(L12)2(L12)2(L12)2 complex, where L10 forms an elongated spine to which the L12 dimers bind in a sequential fashion.</text>
</comment>
<feature type="compositionally biased region" description="Acidic residues" evidence="7">
    <location>
        <begin position="319"/>
        <end position="336"/>
    </location>
</feature>
<reference evidence="9" key="1">
    <citation type="submission" date="2022-10" db="EMBL/GenBank/DDBJ databases">
        <title>Complete genome of Methanoculleus submarinus DSM 15122.</title>
        <authorList>
            <person name="Chen S.-C."/>
            <person name="Lai S.-J."/>
            <person name="You Y.-T."/>
        </authorList>
    </citation>
    <scope>NUCLEOTIDE SEQUENCE</scope>
    <source>
        <strain evidence="9">DSM 15122</strain>
    </source>
</reference>
<keyword evidence="10" id="KW-1185">Reference proteome</keyword>
<sequence>MALYTHHLPRWKKDEVEEIKRGIEEHTLVGVVDMYGIPASQVQQIRRNLRGTARVKMARNTLIEHALNELGGSVATLNDHAEGQSALIFTNENPFKLFKLLEKTKTKMAAKPGETAPEDIVIPKGPTSFKPGPIVGELQQVGIPAAIEGGKVKIRETKTVVKKGEVINKKVAEALVKLGVKPMDVGLILQAAYYRETIFTPDLLAIDEEVYANNIVLAAQQAFNLSVNAVIPTRLTVAAIIGKAVSEARNVGVEASIYEKDIVDLIIGRAQREMLAVALAAQGRGFELDEATLKAASAATAAAPAAAAPAAAEDKAEDKAEEEETEEEKKEEDEEGGMAGLGALFG</sequence>
<evidence type="ECO:0000256" key="2">
    <source>
        <dbReference type="ARBA" id="ARBA00022730"/>
    </source>
</evidence>
<dbReference type="EMBL" id="CP109831">
    <property type="protein sequence ID" value="UYU17795.1"/>
    <property type="molecule type" value="Genomic_DNA"/>
</dbReference>
<feature type="region of interest" description="Disordered" evidence="7">
    <location>
        <begin position="304"/>
        <end position="346"/>
    </location>
</feature>
<dbReference type="Gene3D" id="6.10.140.760">
    <property type="match status" value="1"/>
</dbReference>
<evidence type="ECO:0000256" key="6">
    <source>
        <dbReference type="HAMAP-Rule" id="MF_00280"/>
    </source>
</evidence>
<dbReference type="InterPro" id="IPR043164">
    <property type="entry name" value="Ribosomal_uL10-like_insert_sf"/>
</dbReference>
<evidence type="ECO:0000256" key="5">
    <source>
        <dbReference type="ARBA" id="ARBA00023274"/>
    </source>
</evidence>
<dbReference type="GO" id="GO:0070180">
    <property type="term" value="F:large ribosomal subunit rRNA binding"/>
    <property type="evidence" value="ECO:0007669"/>
    <property type="project" value="UniProtKB-UniRule"/>
</dbReference>
<dbReference type="PANTHER" id="PTHR45699:SF3">
    <property type="entry name" value="LARGE RIBOSOMAL SUBUNIT PROTEIN UL10"/>
    <property type="match status" value="1"/>
</dbReference>
<keyword evidence="2 6" id="KW-0699">rRNA-binding</keyword>
<dbReference type="NCBIfam" id="NF003098">
    <property type="entry name" value="PRK04019.1-5"/>
    <property type="match status" value="1"/>
</dbReference>
<protein>
    <recommendedName>
        <fullName evidence="6">Large ribosomal subunit protein uL10</fullName>
    </recommendedName>
    <alternativeName>
        <fullName evidence="6">Acidic ribosomal protein P0 homolog</fullName>
    </alternativeName>
</protein>
<dbReference type="GO" id="GO:0003735">
    <property type="term" value="F:structural constituent of ribosome"/>
    <property type="evidence" value="ECO:0007669"/>
    <property type="project" value="TreeGrafter"/>
</dbReference>
<evidence type="ECO:0000256" key="1">
    <source>
        <dbReference type="ARBA" id="ARBA00008889"/>
    </source>
</evidence>
<dbReference type="Pfam" id="PF17777">
    <property type="entry name" value="RL10P_insert"/>
    <property type="match status" value="1"/>
</dbReference>
<dbReference type="InterPro" id="IPR050323">
    <property type="entry name" value="Ribosomal_protein_uL10"/>
</dbReference>
<dbReference type="SUPFAM" id="SSF160369">
    <property type="entry name" value="Ribosomal protein L10-like"/>
    <property type="match status" value="1"/>
</dbReference>
<dbReference type="GO" id="GO:0002181">
    <property type="term" value="P:cytoplasmic translation"/>
    <property type="evidence" value="ECO:0007669"/>
    <property type="project" value="TreeGrafter"/>
</dbReference>
<comment type="function">
    <text evidence="6">Forms part of the ribosomal stalk, playing a central role in the interaction of the ribosome with GTP-bound translation factors.</text>
</comment>
<evidence type="ECO:0000259" key="8">
    <source>
        <dbReference type="Pfam" id="PF17777"/>
    </source>
</evidence>
<keyword evidence="3 6" id="KW-0694">RNA-binding</keyword>
<dbReference type="AlphaFoldDB" id="A0AAX3E6V6"/>
<evidence type="ECO:0000313" key="9">
    <source>
        <dbReference type="EMBL" id="UYU17795.1"/>
    </source>
</evidence>
<evidence type="ECO:0000256" key="7">
    <source>
        <dbReference type="SAM" id="MobiDB-lite"/>
    </source>
</evidence>
<dbReference type="HAMAP" id="MF_00280">
    <property type="entry name" value="Ribosomal_uL10_arch"/>
    <property type="match status" value="1"/>
</dbReference>
<dbReference type="InterPro" id="IPR022909">
    <property type="entry name" value="Ribosomal_uL10_arc"/>
</dbReference>
<evidence type="ECO:0000256" key="3">
    <source>
        <dbReference type="ARBA" id="ARBA00022884"/>
    </source>
</evidence>
<dbReference type="Gene3D" id="3.90.105.20">
    <property type="match status" value="1"/>
</dbReference>
<dbReference type="Pfam" id="PF00466">
    <property type="entry name" value="Ribosomal_L10"/>
    <property type="match status" value="1"/>
</dbReference>
<dbReference type="GeneID" id="4846607"/>
<feature type="domain" description="Large ribosomal subunit protein uL10-like insertion" evidence="8">
    <location>
        <begin position="110"/>
        <end position="180"/>
    </location>
</feature>
<dbReference type="InterPro" id="IPR001790">
    <property type="entry name" value="Ribosomal_uL10"/>
</dbReference>
<gene>
    <name evidence="6" type="primary">rpl10</name>
    <name evidence="6" type="synonym">rplP0</name>
    <name evidence="9" type="ORF">OH143_08765</name>
</gene>
<evidence type="ECO:0000313" key="10">
    <source>
        <dbReference type="Proteomes" id="UP001156196"/>
    </source>
</evidence>
<keyword evidence="4 6" id="KW-0689">Ribosomal protein</keyword>
<dbReference type="GO" id="GO:0022625">
    <property type="term" value="C:cytosolic large ribosomal subunit"/>
    <property type="evidence" value="ECO:0007669"/>
    <property type="project" value="TreeGrafter"/>
</dbReference>